<dbReference type="PROSITE" id="PS00166">
    <property type="entry name" value="ENOYL_COA_HYDRATASE"/>
    <property type="match status" value="1"/>
</dbReference>
<evidence type="ECO:0000313" key="3">
    <source>
        <dbReference type="EMBL" id="GLU48753.1"/>
    </source>
</evidence>
<reference evidence="3" key="1">
    <citation type="submission" date="2023-02" db="EMBL/GenBank/DDBJ databases">
        <title>Nocardiopsis ansamitocini NBRC 112285.</title>
        <authorList>
            <person name="Ichikawa N."/>
            <person name="Sato H."/>
            <person name="Tonouchi N."/>
        </authorList>
    </citation>
    <scope>NUCLEOTIDE SEQUENCE</scope>
    <source>
        <strain evidence="3">NBRC 112285</strain>
    </source>
</reference>
<dbReference type="Pfam" id="PF00378">
    <property type="entry name" value="ECH_1"/>
    <property type="match status" value="1"/>
</dbReference>
<dbReference type="Gene3D" id="1.10.12.10">
    <property type="entry name" value="Lyase 2-enoyl-coa Hydratase, Chain A, domain 2"/>
    <property type="match status" value="1"/>
</dbReference>
<proteinExistence type="inferred from homology"/>
<dbReference type="SUPFAM" id="SSF52096">
    <property type="entry name" value="ClpP/crotonase"/>
    <property type="match status" value="1"/>
</dbReference>
<dbReference type="RefSeq" id="WP_285760234.1">
    <property type="nucleotide sequence ID" value="NZ_BSQG01000005.1"/>
</dbReference>
<dbReference type="EMBL" id="BSQG01000005">
    <property type="protein sequence ID" value="GLU48753.1"/>
    <property type="molecule type" value="Genomic_DNA"/>
</dbReference>
<comment type="caution">
    <text evidence="3">The sequence shown here is derived from an EMBL/GenBank/DDBJ whole genome shotgun (WGS) entry which is preliminary data.</text>
</comment>
<dbReference type="InterPro" id="IPR001753">
    <property type="entry name" value="Enoyl-CoA_hydra/iso"/>
</dbReference>
<dbReference type="PANTHER" id="PTHR43802:SF1">
    <property type="entry name" value="IP11341P-RELATED"/>
    <property type="match status" value="1"/>
</dbReference>
<dbReference type="Proteomes" id="UP001165092">
    <property type="component" value="Unassembled WGS sequence"/>
</dbReference>
<organism evidence="3 4">
    <name type="scientific">Nocardiopsis ansamitocini</name>
    <dbReference type="NCBI Taxonomy" id="1670832"/>
    <lineage>
        <taxon>Bacteria</taxon>
        <taxon>Bacillati</taxon>
        <taxon>Actinomycetota</taxon>
        <taxon>Actinomycetes</taxon>
        <taxon>Streptosporangiales</taxon>
        <taxon>Nocardiopsidaceae</taxon>
        <taxon>Nocardiopsis</taxon>
    </lineage>
</organism>
<name>A0A9W6UJQ4_9ACTN</name>
<gene>
    <name evidence="3" type="ORF">Nans01_31040</name>
</gene>
<dbReference type="InterPro" id="IPR018376">
    <property type="entry name" value="Enoyl-CoA_hyd/isom_CS"/>
</dbReference>
<dbReference type="CDD" id="cd06558">
    <property type="entry name" value="crotonase-like"/>
    <property type="match status" value="1"/>
</dbReference>
<dbReference type="InterPro" id="IPR014748">
    <property type="entry name" value="Enoyl-CoA_hydra_C"/>
</dbReference>
<evidence type="ECO:0000313" key="4">
    <source>
        <dbReference type="Proteomes" id="UP001165092"/>
    </source>
</evidence>
<dbReference type="GO" id="GO:0003824">
    <property type="term" value="F:catalytic activity"/>
    <property type="evidence" value="ECO:0007669"/>
    <property type="project" value="InterPro"/>
</dbReference>
<comment type="similarity">
    <text evidence="1 2">Belongs to the enoyl-CoA hydratase/isomerase family.</text>
</comment>
<sequence>MPAEGPAAAGSAAGDAAGFSVARRGPVATLVIDRPAKRNALTMAMWEALPEVLAGLDADPGVSVLVLTGAGAHFCAGADIPGLPEDTALFERVNSTAEAALADFAKPTVAMVRGACVGGGCELAVACDLRFAASSARFAITASRLGLVYPPGPTRRLVSLVGAAPARYLLYSSLPIGADHAHRIGLVDVVVEDDALEAAVAEFTDTLAARSQLSVRAAKAIIGEADPSPEWRSAAAGAELAEGKRAFTERREPRFAWR</sequence>
<dbReference type="Gene3D" id="3.90.226.10">
    <property type="entry name" value="2-enoyl-CoA Hydratase, Chain A, domain 1"/>
    <property type="match status" value="1"/>
</dbReference>
<evidence type="ECO:0000256" key="2">
    <source>
        <dbReference type="RuleBase" id="RU003707"/>
    </source>
</evidence>
<evidence type="ECO:0000256" key="1">
    <source>
        <dbReference type="ARBA" id="ARBA00005254"/>
    </source>
</evidence>
<protein>
    <submittedName>
        <fullName evidence="3">Enoyl-CoA hydratase</fullName>
    </submittedName>
</protein>
<keyword evidence="4" id="KW-1185">Reference proteome</keyword>
<dbReference type="AlphaFoldDB" id="A0A9W6UJQ4"/>
<dbReference type="PANTHER" id="PTHR43802">
    <property type="entry name" value="ENOYL-COA HYDRATASE"/>
    <property type="match status" value="1"/>
</dbReference>
<dbReference type="InterPro" id="IPR029045">
    <property type="entry name" value="ClpP/crotonase-like_dom_sf"/>
</dbReference>
<accession>A0A9W6UJQ4</accession>